<organism evidence="3 4">
    <name type="scientific">Frankia nepalensis</name>
    <dbReference type="NCBI Taxonomy" id="1836974"/>
    <lineage>
        <taxon>Bacteria</taxon>
        <taxon>Bacillati</taxon>
        <taxon>Actinomycetota</taxon>
        <taxon>Actinomycetes</taxon>
        <taxon>Frankiales</taxon>
        <taxon>Frankiaceae</taxon>
        <taxon>Frankia</taxon>
    </lineage>
</organism>
<accession>A0A937UV66</accession>
<reference evidence="3" key="1">
    <citation type="submission" date="2020-12" db="EMBL/GenBank/DDBJ databases">
        <title>Genomic characterization of non-nitrogen-fixing Frankia strains.</title>
        <authorList>
            <person name="Carlos-Shanley C."/>
            <person name="Guerra T."/>
            <person name="Hahn D."/>
        </authorList>
    </citation>
    <scope>NUCLEOTIDE SEQUENCE</scope>
    <source>
        <strain evidence="3">CN6</strain>
    </source>
</reference>
<gene>
    <name evidence="3" type="ORF">I7412_38555</name>
</gene>
<keyword evidence="2" id="KW-0732">Signal</keyword>
<feature type="chain" id="PRO_5038843429" description="Lipoprotein" evidence="2">
    <location>
        <begin position="19"/>
        <end position="687"/>
    </location>
</feature>
<evidence type="ECO:0000256" key="1">
    <source>
        <dbReference type="SAM" id="MobiDB-lite"/>
    </source>
</evidence>
<dbReference type="RefSeq" id="WP_203007638.1">
    <property type="nucleotide sequence ID" value="NZ_JADWYU010000032.1"/>
</dbReference>
<dbReference type="EMBL" id="JAEACQ010000360">
    <property type="protein sequence ID" value="MBL7632955.1"/>
    <property type="molecule type" value="Genomic_DNA"/>
</dbReference>
<dbReference type="AlphaFoldDB" id="A0A937UV66"/>
<dbReference type="PROSITE" id="PS51257">
    <property type="entry name" value="PROKAR_LIPOPROTEIN"/>
    <property type="match status" value="1"/>
</dbReference>
<feature type="region of interest" description="Disordered" evidence="1">
    <location>
        <begin position="23"/>
        <end position="56"/>
    </location>
</feature>
<evidence type="ECO:0000313" key="3">
    <source>
        <dbReference type="EMBL" id="MBL7632955.1"/>
    </source>
</evidence>
<keyword evidence="4" id="KW-1185">Reference proteome</keyword>
<name>A0A937UV66_9ACTN</name>
<protein>
    <recommendedName>
        <fullName evidence="5">Lipoprotein</fullName>
    </recommendedName>
</protein>
<evidence type="ECO:0000313" key="4">
    <source>
        <dbReference type="Proteomes" id="UP000604475"/>
    </source>
</evidence>
<dbReference type="Proteomes" id="UP000604475">
    <property type="component" value="Unassembled WGS sequence"/>
</dbReference>
<sequence>MTRRSVVAVTAAVAVAMAACSGGGDDGGQVPQPTMPADISSLSEVPEPPASARGTGFDSQHVTLRLTRVADSPGTISFGLPLPPGAVTDPATISVTANGAPAPATVSTLLSGHDAAGAVNGIRSVLIQLPGAVMTGDELDVDVAFTGGQSGPPALAVPFERTSVISAEQVRTAERTIEEIDGRATLVTTDENVVTLFTGREPAVQALYPPGYLAATGILGPQVTTSDPVAGALGGLEFVSEQITPFGMSASYREDYPLNPADDSVVIPDPAENYEAWLYDRCATFLSFYVHTDDPFFLRESYRDCSYYAGQIGLSGESRGIFAGKAEPDVKYSHLRGLYAYYALTGDETAREAGEAIADLWLNDTDFVGPYADGHIESPDALWTERLLGVSLEGLVFGFLLTDDRRYLTTFQDVLDTAYLHITGDAAALSSINPGTPGFPPQNCFIHTASQHAEGDSDEPWCSGWMSELLLPGLLEYQAMTGDARVDDIFVRLTRFMRDVGTSYFVDEVLDDTFLAPREAFDPAADPDERRLLVPLYGAGLDTDGDRQQFGEYDDTQHCLDGSALAAAGLRGLRRLGIFDANPVGPFPSEGASFLALEHELLYCARWVFGDQTRPNRDPATWTSEELAEGLSDPEAFILDNKIGYPVHNNSPERRLSWWFNSALLDYGLLVDAKVEIAELRPGQVQP</sequence>
<evidence type="ECO:0000256" key="2">
    <source>
        <dbReference type="SAM" id="SignalP"/>
    </source>
</evidence>
<feature type="signal peptide" evidence="2">
    <location>
        <begin position="1"/>
        <end position="18"/>
    </location>
</feature>
<comment type="caution">
    <text evidence="3">The sequence shown here is derived from an EMBL/GenBank/DDBJ whole genome shotgun (WGS) entry which is preliminary data.</text>
</comment>
<evidence type="ECO:0008006" key="5">
    <source>
        <dbReference type="Google" id="ProtNLM"/>
    </source>
</evidence>
<proteinExistence type="predicted"/>